<reference evidence="3" key="1">
    <citation type="journal article" date="2012" name="MBio">
        <title>Comparative genome analysis of Trichophyton rubrum and related dermatophytes reveals candidate genes involved in infection.</title>
        <authorList>
            <person name="Martinez D.A."/>
            <person name="Oliver B.G."/>
            <person name="Graeser Y."/>
            <person name="Goldberg J.M."/>
            <person name="Li W."/>
            <person name="Martinez-Rossi N.M."/>
            <person name="Monod M."/>
            <person name="Shelest E."/>
            <person name="Barton R.C."/>
            <person name="Birch E."/>
            <person name="Brakhage A.A."/>
            <person name="Chen Z."/>
            <person name="Gurr S.J."/>
            <person name="Heiman D."/>
            <person name="Heitman J."/>
            <person name="Kosti I."/>
            <person name="Rossi A."/>
            <person name="Saif S."/>
            <person name="Samalova M."/>
            <person name="Saunders C.W."/>
            <person name="Shea T."/>
            <person name="Summerbell R.C."/>
            <person name="Xu J."/>
            <person name="Young S."/>
            <person name="Zeng Q."/>
            <person name="Birren B.W."/>
            <person name="Cuomo C.A."/>
            <person name="White T.C."/>
        </authorList>
    </citation>
    <scope>NUCLEOTIDE SEQUENCE [LARGE SCALE GENOMIC DNA]</scope>
    <source>
        <strain evidence="3">ATCC MYA-4604 / CBS 118893</strain>
    </source>
</reference>
<gene>
    <name evidence="2" type="ORF">MGYG_02034</name>
</gene>
<dbReference type="STRING" id="535722.E4UPD3"/>
<evidence type="ECO:0000256" key="1">
    <source>
        <dbReference type="SAM" id="MobiDB-lite"/>
    </source>
</evidence>
<dbReference type="OrthoDB" id="2104739at2759"/>
<keyword evidence="3" id="KW-1185">Reference proteome</keyword>
<evidence type="ECO:0000313" key="2">
    <source>
        <dbReference type="EMBL" id="EFQ99022.1"/>
    </source>
</evidence>
<dbReference type="HOGENOM" id="CLU_2120529_0_0_1"/>
<evidence type="ECO:0000313" key="3">
    <source>
        <dbReference type="Proteomes" id="UP000002669"/>
    </source>
</evidence>
<accession>E4UPD3</accession>
<dbReference type="EMBL" id="DS989823">
    <property type="protein sequence ID" value="EFQ99022.1"/>
    <property type="molecule type" value="Genomic_DNA"/>
</dbReference>
<dbReference type="OMA" id="QHARAKQ"/>
<feature type="compositionally biased region" description="Polar residues" evidence="1">
    <location>
        <begin position="105"/>
        <end position="114"/>
    </location>
</feature>
<dbReference type="InParanoid" id="E4UPD3"/>
<dbReference type="RefSeq" id="XP_003174505.1">
    <property type="nucleotide sequence ID" value="XM_003174457.1"/>
</dbReference>
<proteinExistence type="predicted"/>
<dbReference type="VEuPathDB" id="FungiDB:MGYG_02034"/>
<dbReference type="GeneID" id="10029783"/>
<sequence length="114" mass="13172">MAELRHQSSLEGLINLSSEQPLSDCERQRAAYRLQSIVNHFRQEELAEEPAEEEDSPQYSRSLLVHYRLSRDAFLRAFFDSIDVGIATGHLPLASQQYRDPRLTRSPSQRPRGF</sequence>
<protein>
    <submittedName>
        <fullName evidence="2">Uncharacterized protein</fullName>
    </submittedName>
</protein>
<feature type="region of interest" description="Disordered" evidence="1">
    <location>
        <begin position="95"/>
        <end position="114"/>
    </location>
</feature>
<name>E4UPD3_ARTGP</name>
<dbReference type="AlphaFoldDB" id="E4UPD3"/>
<dbReference type="Proteomes" id="UP000002669">
    <property type="component" value="Unassembled WGS sequence"/>
</dbReference>
<organism evidence="3">
    <name type="scientific">Arthroderma gypseum (strain ATCC MYA-4604 / CBS 118893)</name>
    <name type="common">Microsporum gypseum</name>
    <dbReference type="NCBI Taxonomy" id="535722"/>
    <lineage>
        <taxon>Eukaryota</taxon>
        <taxon>Fungi</taxon>
        <taxon>Dikarya</taxon>
        <taxon>Ascomycota</taxon>
        <taxon>Pezizomycotina</taxon>
        <taxon>Eurotiomycetes</taxon>
        <taxon>Eurotiomycetidae</taxon>
        <taxon>Onygenales</taxon>
        <taxon>Arthrodermataceae</taxon>
        <taxon>Nannizzia</taxon>
    </lineage>
</organism>